<feature type="region of interest" description="Disordered" evidence="4">
    <location>
        <begin position="1"/>
        <end position="27"/>
    </location>
</feature>
<keyword evidence="1" id="KW-0808">Transferase</keyword>
<keyword evidence="7" id="KW-1185">Reference proteome</keyword>
<feature type="compositionally biased region" description="Acidic residues" evidence="4">
    <location>
        <begin position="1"/>
        <end position="10"/>
    </location>
</feature>
<evidence type="ECO:0000256" key="2">
    <source>
        <dbReference type="ARBA" id="ARBA00023027"/>
    </source>
</evidence>
<organism evidence="6 7">
    <name type="scientific">Tetraparma gracilis</name>
    <dbReference type="NCBI Taxonomy" id="2962635"/>
    <lineage>
        <taxon>Eukaryota</taxon>
        <taxon>Sar</taxon>
        <taxon>Stramenopiles</taxon>
        <taxon>Ochrophyta</taxon>
        <taxon>Bolidophyceae</taxon>
        <taxon>Parmales</taxon>
        <taxon>Triparmaceae</taxon>
        <taxon>Tetraparma</taxon>
    </lineage>
</organism>
<dbReference type="SUPFAM" id="SSF52467">
    <property type="entry name" value="DHS-like NAD/FAD-binding domain"/>
    <property type="match status" value="1"/>
</dbReference>
<dbReference type="Proteomes" id="UP001165060">
    <property type="component" value="Unassembled WGS sequence"/>
</dbReference>
<evidence type="ECO:0000256" key="4">
    <source>
        <dbReference type="SAM" id="MobiDB-lite"/>
    </source>
</evidence>
<dbReference type="InterPro" id="IPR029035">
    <property type="entry name" value="DHS-like_NAD/FAD-binding_dom"/>
</dbReference>
<comment type="caution">
    <text evidence="6">The sequence shown here is derived from an EMBL/GenBank/DDBJ whole genome shotgun (WGS) entry which is preliminary data.</text>
</comment>
<name>A0ABQ6N8C6_9STRA</name>
<evidence type="ECO:0000313" key="7">
    <source>
        <dbReference type="Proteomes" id="UP001165060"/>
    </source>
</evidence>
<feature type="non-terminal residue" evidence="6">
    <location>
        <position position="192"/>
    </location>
</feature>
<gene>
    <name evidence="6" type="ORF">TeGR_g11870</name>
</gene>
<evidence type="ECO:0000256" key="1">
    <source>
        <dbReference type="ARBA" id="ARBA00022679"/>
    </source>
</evidence>
<dbReference type="Gene3D" id="3.40.50.1220">
    <property type="entry name" value="TPP-binding domain"/>
    <property type="match status" value="1"/>
</dbReference>
<dbReference type="PROSITE" id="PS50305">
    <property type="entry name" value="SIRTUIN"/>
    <property type="match status" value="1"/>
</dbReference>
<reference evidence="6 7" key="1">
    <citation type="journal article" date="2023" name="Commun. Biol.">
        <title>Genome analysis of Parmales, the sister group of diatoms, reveals the evolutionary specialization of diatoms from phago-mixotrophs to photoautotrophs.</title>
        <authorList>
            <person name="Ban H."/>
            <person name="Sato S."/>
            <person name="Yoshikawa S."/>
            <person name="Yamada K."/>
            <person name="Nakamura Y."/>
            <person name="Ichinomiya M."/>
            <person name="Sato N."/>
            <person name="Blanc-Mathieu R."/>
            <person name="Endo H."/>
            <person name="Kuwata A."/>
            <person name="Ogata H."/>
        </authorList>
    </citation>
    <scope>NUCLEOTIDE SEQUENCE [LARGE SCALE GENOMIC DNA]</scope>
</reference>
<protein>
    <recommendedName>
        <fullName evidence="5">Deacetylase sirtuin-type domain-containing protein</fullName>
    </recommendedName>
</protein>
<feature type="domain" description="Deacetylase sirtuin-type" evidence="5">
    <location>
        <begin position="1"/>
        <end position="192"/>
    </location>
</feature>
<proteinExistence type="predicted"/>
<dbReference type="EMBL" id="BRYB01001089">
    <property type="protein sequence ID" value="GMI42748.1"/>
    <property type="molecule type" value="Genomic_DNA"/>
</dbReference>
<accession>A0ABQ6N8C6</accession>
<dbReference type="InterPro" id="IPR026590">
    <property type="entry name" value="Ssirtuin_cat_dom"/>
</dbReference>
<keyword evidence="2" id="KW-0520">NAD</keyword>
<evidence type="ECO:0000259" key="5">
    <source>
        <dbReference type="PROSITE" id="PS50305"/>
    </source>
</evidence>
<sequence>MADDSVEESLDSLPPGPSPSRSRLERERARLRAGWCPHAHRTSVGRGEIEPREVRELMHPPAGAAGKGGGGEGDGYTEVPSPVLPGPPLCPKCRGPLLPQCLMFDESYASHDFYQLEVFRGWFEEATAFVFVGTSFAVTVTDLAIEEAKKRRVPVYNFNLEAGRIEPTATLDVENVVGRSEETLVELEKCLR</sequence>
<dbReference type="Gene3D" id="3.30.1600.10">
    <property type="entry name" value="SIR2/SIRT2 'Small Domain"/>
    <property type="match status" value="1"/>
</dbReference>
<evidence type="ECO:0000313" key="6">
    <source>
        <dbReference type="EMBL" id="GMI42748.1"/>
    </source>
</evidence>
<dbReference type="InterPro" id="IPR026591">
    <property type="entry name" value="Sirtuin_cat_small_dom_sf"/>
</dbReference>
<evidence type="ECO:0000256" key="3">
    <source>
        <dbReference type="PROSITE-ProRule" id="PRU00236"/>
    </source>
</evidence>
<comment type="caution">
    <text evidence="3">Lacks conserved residue(s) required for the propagation of feature annotation.</text>
</comment>